<dbReference type="InterPro" id="IPR035070">
    <property type="entry name" value="Streptogrisin_prodomain"/>
</dbReference>
<dbReference type="CDD" id="cd21112">
    <property type="entry name" value="alphaLP-like"/>
    <property type="match status" value="1"/>
</dbReference>
<feature type="chain" id="PRO_5016456532" description="Streptogrisin C" evidence="1">
    <location>
        <begin position="22"/>
        <end position="424"/>
    </location>
</feature>
<sequence length="424" mass="45518">MTSSKSIFLVFGVLFSFVTHGQTVQSKQNSEVLTQQISGTKDDALKKSGLDKYKTKENQLVLDSVDQRVEAAKKNFGDSYAGSWIEYDENNKARHVIAVTEQVDAVKAEAISQNGLAAVIYVKYSYAVLEQNQKKIFDFFQGLTGNGEPLVYSVGIDDQLNKLLVRGRQRDLSYIEIRLRNAGFDMNMIKLEVQEGQIQLTGVVVGGTKIMSSNVASGGKALCTAGFNIIIDNIYPGTITSAHCYAPNTLLNQVYFNLGDMTISGSIRGDLIGDYLADGWPIGLDAIIFGNTNFVHTQPGKILSGINTYKDVKPVAALVSGGTVCSYGGVNGWRCGIQRGVNVMHTYNGKTFYFAEATVCGSAGDSGGPVVNENDNALGIFTGVASTNSAGTCGAVFGGGQTNAVYQTLAPYLAVYSNVKIRLE</sequence>
<evidence type="ECO:0000313" key="2">
    <source>
        <dbReference type="EMBL" id="RAR85177.1"/>
    </source>
</evidence>
<organism evidence="2 3">
    <name type="scientific">Paracidovorax anthurii</name>
    <dbReference type="NCBI Taxonomy" id="78229"/>
    <lineage>
        <taxon>Bacteria</taxon>
        <taxon>Pseudomonadati</taxon>
        <taxon>Pseudomonadota</taxon>
        <taxon>Betaproteobacteria</taxon>
        <taxon>Burkholderiales</taxon>
        <taxon>Comamonadaceae</taxon>
        <taxon>Paracidovorax</taxon>
    </lineage>
</organism>
<proteinExistence type="predicted"/>
<dbReference type="EMBL" id="QLTA01000007">
    <property type="protein sequence ID" value="RAR85177.1"/>
    <property type="molecule type" value="Genomic_DNA"/>
</dbReference>
<dbReference type="Gene3D" id="2.40.10.10">
    <property type="entry name" value="Trypsin-like serine proteases"/>
    <property type="match status" value="2"/>
</dbReference>
<dbReference type="OrthoDB" id="8809450at2"/>
<dbReference type="SUPFAM" id="SSF50494">
    <property type="entry name" value="Trypsin-like serine proteases"/>
    <property type="match status" value="1"/>
</dbReference>
<dbReference type="InterPro" id="IPR043504">
    <property type="entry name" value="Peptidase_S1_PA_chymotrypsin"/>
</dbReference>
<dbReference type="InterPro" id="IPR009003">
    <property type="entry name" value="Peptidase_S1_PA"/>
</dbReference>
<reference evidence="2 3" key="1">
    <citation type="submission" date="2018-06" db="EMBL/GenBank/DDBJ databases">
        <title>Genomic Encyclopedia of Archaeal and Bacterial Type Strains, Phase II (KMG-II): from individual species to whole genera.</title>
        <authorList>
            <person name="Goeker M."/>
        </authorList>
    </citation>
    <scope>NUCLEOTIDE SEQUENCE [LARGE SCALE GENOMIC DNA]</scope>
    <source>
        <strain evidence="2 3">CFPB 3232</strain>
    </source>
</reference>
<name>A0A328ZQS3_9BURK</name>
<accession>A0A328ZQS3</accession>
<dbReference type="RefSeq" id="WP_146749225.1">
    <property type="nucleotide sequence ID" value="NZ_CBCSGC010000254.1"/>
</dbReference>
<protein>
    <recommendedName>
        <fullName evidence="4">Streptogrisin C</fullName>
    </recommendedName>
</protein>
<evidence type="ECO:0000313" key="3">
    <source>
        <dbReference type="Proteomes" id="UP000248856"/>
    </source>
</evidence>
<keyword evidence="1" id="KW-0732">Signal</keyword>
<gene>
    <name evidence="2" type="ORF">AX018_1007112</name>
</gene>
<evidence type="ECO:0000256" key="1">
    <source>
        <dbReference type="SAM" id="SignalP"/>
    </source>
</evidence>
<feature type="signal peptide" evidence="1">
    <location>
        <begin position="1"/>
        <end position="21"/>
    </location>
</feature>
<dbReference type="Proteomes" id="UP000248856">
    <property type="component" value="Unassembled WGS sequence"/>
</dbReference>
<keyword evidence="3" id="KW-1185">Reference proteome</keyword>
<dbReference type="Gene3D" id="3.30.300.50">
    <property type="match status" value="1"/>
</dbReference>
<comment type="caution">
    <text evidence="2">The sequence shown here is derived from an EMBL/GenBank/DDBJ whole genome shotgun (WGS) entry which is preliminary data.</text>
</comment>
<dbReference type="AlphaFoldDB" id="A0A328ZQS3"/>
<evidence type="ECO:0008006" key="4">
    <source>
        <dbReference type="Google" id="ProtNLM"/>
    </source>
</evidence>